<dbReference type="CDD" id="cd00042">
    <property type="entry name" value="CY"/>
    <property type="match status" value="1"/>
</dbReference>
<evidence type="ECO:0000256" key="3">
    <source>
        <dbReference type="ARBA" id="ARBA00022704"/>
    </source>
</evidence>
<feature type="domain" description="Cystatin" evidence="6">
    <location>
        <begin position="46"/>
        <end position="133"/>
    </location>
</feature>
<evidence type="ECO:0000256" key="5">
    <source>
        <dbReference type="SAM" id="MobiDB-lite"/>
    </source>
</evidence>
<dbReference type="GO" id="GO:0004869">
    <property type="term" value="F:cysteine-type endopeptidase inhibitor activity"/>
    <property type="evidence" value="ECO:0007669"/>
    <property type="project" value="UniProtKB-KW"/>
</dbReference>
<dbReference type="Gene3D" id="3.10.450.10">
    <property type="match status" value="1"/>
</dbReference>
<keyword evidence="2 4" id="KW-0646">Protease inhibitor</keyword>
<evidence type="ECO:0000313" key="7">
    <source>
        <dbReference type="EMBL" id="GJN17423.1"/>
    </source>
</evidence>
<keyword evidence="8" id="KW-1185">Reference proteome</keyword>
<evidence type="ECO:0000259" key="6">
    <source>
        <dbReference type="SMART" id="SM00043"/>
    </source>
</evidence>
<gene>
    <name evidence="7" type="primary">gb04486</name>
    <name evidence="7" type="ORF">PR202_gb04486</name>
</gene>
<reference evidence="7" key="1">
    <citation type="journal article" date="2018" name="DNA Res.">
        <title>Multiple hybrid de novo genome assembly of finger millet, an orphan allotetraploid crop.</title>
        <authorList>
            <person name="Hatakeyama M."/>
            <person name="Aluri S."/>
            <person name="Balachadran M.T."/>
            <person name="Sivarajan S.R."/>
            <person name="Patrignani A."/>
            <person name="Gruter S."/>
            <person name="Poveda L."/>
            <person name="Shimizu-Inatsugi R."/>
            <person name="Baeten J."/>
            <person name="Francoijs K.J."/>
            <person name="Nataraja K.N."/>
            <person name="Reddy Y.A.N."/>
            <person name="Phadnis S."/>
            <person name="Ravikumar R.L."/>
            <person name="Schlapbach R."/>
            <person name="Sreeman S.M."/>
            <person name="Shimizu K.K."/>
        </authorList>
    </citation>
    <scope>NUCLEOTIDE SEQUENCE</scope>
</reference>
<dbReference type="SMART" id="SM00043">
    <property type="entry name" value="CY"/>
    <property type="match status" value="1"/>
</dbReference>
<reference evidence="7" key="2">
    <citation type="submission" date="2021-12" db="EMBL/GenBank/DDBJ databases">
        <title>Resequencing data analysis of finger millet.</title>
        <authorList>
            <person name="Hatakeyama M."/>
            <person name="Aluri S."/>
            <person name="Balachadran M.T."/>
            <person name="Sivarajan S.R."/>
            <person name="Poveda L."/>
            <person name="Shimizu-Inatsugi R."/>
            <person name="Schlapbach R."/>
            <person name="Sreeman S.M."/>
            <person name="Shimizu K.K."/>
        </authorList>
    </citation>
    <scope>NUCLEOTIDE SEQUENCE</scope>
</reference>
<dbReference type="EMBL" id="BQKI01000073">
    <property type="protein sequence ID" value="GJN17423.1"/>
    <property type="molecule type" value="Genomic_DNA"/>
</dbReference>
<comment type="caution">
    <text evidence="7">The sequence shown here is derived from an EMBL/GenBank/DDBJ whole genome shotgun (WGS) entry which is preliminary data.</text>
</comment>
<dbReference type="SUPFAM" id="SSF54403">
    <property type="entry name" value="Cystatin/monellin"/>
    <property type="match status" value="1"/>
</dbReference>
<dbReference type="Proteomes" id="UP001054889">
    <property type="component" value="Unassembled WGS sequence"/>
</dbReference>
<dbReference type="Pfam" id="PF16845">
    <property type="entry name" value="SQAPI"/>
    <property type="match status" value="1"/>
</dbReference>
<protein>
    <recommendedName>
        <fullName evidence="4">Cysteine proteinase inhibitor</fullName>
    </recommendedName>
</protein>
<organism evidence="7 8">
    <name type="scientific">Eleusine coracana subsp. coracana</name>
    <dbReference type="NCBI Taxonomy" id="191504"/>
    <lineage>
        <taxon>Eukaryota</taxon>
        <taxon>Viridiplantae</taxon>
        <taxon>Streptophyta</taxon>
        <taxon>Embryophyta</taxon>
        <taxon>Tracheophyta</taxon>
        <taxon>Spermatophyta</taxon>
        <taxon>Magnoliopsida</taxon>
        <taxon>Liliopsida</taxon>
        <taxon>Poales</taxon>
        <taxon>Poaceae</taxon>
        <taxon>PACMAD clade</taxon>
        <taxon>Chloridoideae</taxon>
        <taxon>Cynodonteae</taxon>
        <taxon>Eleusininae</taxon>
        <taxon>Eleusine</taxon>
    </lineage>
</organism>
<evidence type="ECO:0000256" key="1">
    <source>
        <dbReference type="ARBA" id="ARBA00007233"/>
    </source>
</evidence>
<dbReference type="InterPro" id="IPR046350">
    <property type="entry name" value="Cystatin_sf"/>
</dbReference>
<name>A0AAV5E4P2_ELECO</name>
<dbReference type="InterPro" id="IPR000010">
    <property type="entry name" value="Cystatin_dom"/>
</dbReference>
<keyword evidence="3 4" id="KW-0789">Thiol protease inhibitor</keyword>
<dbReference type="AlphaFoldDB" id="A0AAV5E4P2"/>
<comment type="similarity">
    <text evidence="1 4">Belongs to the cystatin family. Phytocystatin subfamily.</text>
</comment>
<accession>A0AAV5E4P2</accession>
<proteinExistence type="inferred from homology"/>
<dbReference type="PANTHER" id="PTHR11413">
    <property type="entry name" value="CYSTATIN FAMILY MEMBER"/>
    <property type="match status" value="1"/>
</dbReference>
<feature type="region of interest" description="Disordered" evidence="5">
    <location>
        <begin position="26"/>
        <end position="56"/>
    </location>
</feature>
<dbReference type="PANTHER" id="PTHR11413:SF110">
    <property type="entry name" value="CYSTEINE PROTEINASE INHIBITOR 6"/>
    <property type="match status" value="1"/>
</dbReference>
<dbReference type="InterPro" id="IPR027214">
    <property type="entry name" value="Cystatin"/>
</dbReference>
<evidence type="ECO:0000256" key="4">
    <source>
        <dbReference type="RuleBase" id="RU362130"/>
    </source>
</evidence>
<sequence length="159" mass="18232">MAEDSDTDEKLKRRAAIFEAMPQQRTCRDCRPGRDEEVGTKRVAEREKADVRDAPGRENDPYVIDLARFAIAEHNKNANAGLEFERLIKVSDQAVSGTLYYFTIEAKDREVKKLYKAQVWDRPCGEPALLRDFRPCSSLTRDTYSNGSCSLLIRSLLWK</sequence>
<evidence type="ECO:0000313" key="8">
    <source>
        <dbReference type="Proteomes" id="UP001054889"/>
    </source>
</evidence>
<evidence type="ECO:0000256" key="2">
    <source>
        <dbReference type="ARBA" id="ARBA00022690"/>
    </source>
</evidence>